<evidence type="ECO:0000256" key="4">
    <source>
        <dbReference type="ARBA" id="ARBA00022600"/>
    </source>
</evidence>
<keyword evidence="9" id="KW-0472">Membrane</keyword>
<dbReference type="STRING" id="6412.T1G4Y0"/>
<proteinExistence type="predicted"/>
<dbReference type="PROSITE" id="PS00108">
    <property type="entry name" value="PROTEIN_KINASE_ST"/>
    <property type="match status" value="1"/>
</dbReference>
<evidence type="ECO:0000256" key="7">
    <source>
        <dbReference type="ARBA" id="ARBA00023277"/>
    </source>
</evidence>
<dbReference type="SMART" id="SM00220">
    <property type="entry name" value="S_TKc"/>
    <property type="match status" value="1"/>
</dbReference>
<evidence type="ECO:0000256" key="3">
    <source>
        <dbReference type="ARBA" id="ARBA00022527"/>
    </source>
</evidence>
<dbReference type="EMBL" id="AMQM01005392">
    <property type="status" value="NOT_ANNOTATED_CDS"/>
    <property type="molecule type" value="Genomic_DNA"/>
</dbReference>
<dbReference type="GeneID" id="20216128"/>
<keyword evidence="9" id="KW-1133">Transmembrane helix</keyword>
<dbReference type="Gene3D" id="3.30.200.20">
    <property type="entry name" value="Phosphorylase Kinase, domain 1"/>
    <property type="match status" value="1"/>
</dbReference>
<dbReference type="InterPro" id="IPR008271">
    <property type="entry name" value="Ser/Thr_kinase_AS"/>
</dbReference>
<evidence type="ECO:0000256" key="8">
    <source>
        <dbReference type="ARBA" id="ARBA00025890"/>
    </source>
</evidence>
<evidence type="ECO:0000256" key="9">
    <source>
        <dbReference type="SAM" id="Phobius"/>
    </source>
</evidence>
<dbReference type="PROSITE" id="PS50011">
    <property type="entry name" value="PROTEIN_KINASE_DOM"/>
    <property type="match status" value="1"/>
</dbReference>
<keyword evidence="9" id="KW-0812">Transmembrane</keyword>
<name>T1G4Y0_HELRO</name>
<dbReference type="GO" id="GO:0005737">
    <property type="term" value="C:cytoplasm"/>
    <property type="evidence" value="ECO:0000318"/>
    <property type="project" value="GO_Central"/>
</dbReference>
<dbReference type="Gene3D" id="1.10.510.10">
    <property type="entry name" value="Transferase(Phosphotransferase) domain 1"/>
    <property type="match status" value="1"/>
</dbReference>
<accession>T1G4Y0</accession>
<keyword evidence="5" id="KW-0808">Transferase</keyword>
<feature type="domain" description="Protein kinase" evidence="10">
    <location>
        <begin position="1"/>
        <end position="260"/>
    </location>
</feature>
<reference evidence="13" key="1">
    <citation type="submission" date="2012-12" db="EMBL/GenBank/DDBJ databases">
        <authorList>
            <person name="Hellsten U."/>
            <person name="Grimwood J."/>
            <person name="Chapman J.A."/>
            <person name="Shapiro H."/>
            <person name="Aerts A."/>
            <person name="Otillar R.P."/>
            <person name="Terry A.Y."/>
            <person name="Boore J.L."/>
            <person name="Simakov O."/>
            <person name="Marletaz F."/>
            <person name="Cho S.-J."/>
            <person name="Edsinger-Gonzales E."/>
            <person name="Havlak P."/>
            <person name="Kuo D.-H."/>
            <person name="Larsson T."/>
            <person name="Lv J."/>
            <person name="Arendt D."/>
            <person name="Savage R."/>
            <person name="Osoegawa K."/>
            <person name="de Jong P."/>
            <person name="Lindberg D.R."/>
            <person name="Seaver E.C."/>
            <person name="Weisblat D.A."/>
            <person name="Putnam N.H."/>
            <person name="Grigoriev I.V."/>
            <person name="Rokhsar D.S."/>
        </authorList>
    </citation>
    <scope>NUCLEOTIDE SEQUENCE</scope>
</reference>
<dbReference type="EC" id="2.7.11.19" evidence="2"/>
<dbReference type="CTD" id="20216128"/>
<dbReference type="GO" id="GO:0004689">
    <property type="term" value="F:phosphorylase kinase activity"/>
    <property type="evidence" value="ECO:0000318"/>
    <property type="project" value="GO_Central"/>
</dbReference>
<protein>
    <recommendedName>
        <fullName evidence="2">phosphorylase kinase</fullName>
        <ecNumber evidence="2">2.7.11.19</ecNumber>
    </recommendedName>
</protein>
<dbReference type="KEGG" id="hro:HELRODRAFT_82909"/>
<comment type="catalytic activity">
    <reaction evidence="1">
        <text>2 ATP + phosphorylase b = 2 ADP + phosphorylase a.</text>
        <dbReference type="EC" id="2.7.11.19"/>
    </reaction>
</comment>
<feature type="transmembrane region" description="Helical" evidence="9">
    <location>
        <begin position="358"/>
        <end position="376"/>
    </location>
</feature>
<dbReference type="InterPro" id="IPR011009">
    <property type="entry name" value="Kinase-like_dom_sf"/>
</dbReference>
<dbReference type="PRINTS" id="PR01049">
    <property type="entry name" value="PHOSPHBKNASE"/>
</dbReference>
<dbReference type="PANTHER" id="PTHR24347">
    <property type="entry name" value="SERINE/THREONINE-PROTEIN KINASE"/>
    <property type="match status" value="1"/>
</dbReference>
<evidence type="ECO:0000256" key="6">
    <source>
        <dbReference type="ARBA" id="ARBA00022777"/>
    </source>
</evidence>
<dbReference type="EnsemblMetazoa" id="HelroT82909">
    <property type="protein sequence ID" value="HelroP82909"/>
    <property type="gene ID" value="HelroG82909"/>
</dbReference>
<keyword evidence="13" id="KW-1185">Reference proteome</keyword>
<keyword evidence="3" id="KW-0723">Serine/threonine-protein kinase</keyword>
<keyword evidence="6" id="KW-0418">Kinase</keyword>
<feature type="transmembrane region" description="Helical" evidence="9">
    <location>
        <begin position="382"/>
        <end position="408"/>
    </location>
</feature>
<dbReference type="Pfam" id="PF00069">
    <property type="entry name" value="Pkinase"/>
    <property type="match status" value="1"/>
</dbReference>
<evidence type="ECO:0000313" key="12">
    <source>
        <dbReference type="EnsemblMetazoa" id="HelroP82909"/>
    </source>
</evidence>
<dbReference type="RefSeq" id="XP_009021315.1">
    <property type="nucleotide sequence ID" value="XM_009023067.1"/>
</dbReference>
<keyword evidence="4" id="KW-0321">Glycogen metabolism</keyword>
<dbReference type="EMBL" id="KB096900">
    <property type="protein sequence ID" value="ESO00678.1"/>
    <property type="molecule type" value="Genomic_DNA"/>
</dbReference>
<dbReference type="InParanoid" id="T1G4Y0"/>
<comment type="subunit">
    <text evidence="8">Hexadecamer of 4 heterotetramers, each composed of alpha, beta, gamma, and delta subunits. Alpha (PHKA1 or PHKA2) and beta (PHKB) are regulatory subunits, gamma (PHKG1 or PHKG2) is the catalytic subunit, and delta is calmodulin.</text>
</comment>
<dbReference type="Proteomes" id="UP000015101">
    <property type="component" value="Unassembled WGS sequence"/>
</dbReference>
<evidence type="ECO:0000256" key="5">
    <source>
        <dbReference type="ARBA" id="ARBA00022679"/>
    </source>
</evidence>
<dbReference type="AlphaFoldDB" id="T1G4Y0"/>
<dbReference type="GO" id="GO:0007165">
    <property type="term" value="P:signal transduction"/>
    <property type="evidence" value="ECO:0000318"/>
    <property type="project" value="GO_Central"/>
</dbReference>
<dbReference type="eggNOG" id="KOG0599">
    <property type="taxonomic scope" value="Eukaryota"/>
</dbReference>
<gene>
    <name evidence="12" type="primary">20216128</name>
    <name evidence="11" type="ORF">HELRODRAFT_82909</name>
</gene>
<reference evidence="11 13" key="2">
    <citation type="journal article" date="2013" name="Nature">
        <title>Insights into bilaterian evolution from three spiralian genomes.</title>
        <authorList>
            <person name="Simakov O."/>
            <person name="Marletaz F."/>
            <person name="Cho S.J."/>
            <person name="Edsinger-Gonzales E."/>
            <person name="Havlak P."/>
            <person name="Hellsten U."/>
            <person name="Kuo D.H."/>
            <person name="Larsson T."/>
            <person name="Lv J."/>
            <person name="Arendt D."/>
            <person name="Savage R."/>
            <person name="Osoegawa K."/>
            <person name="de Jong P."/>
            <person name="Grimwood J."/>
            <person name="Chapman J.A."/>
            <person name="Shapiro H."/>
            <person name="Aerts A."/>
            <person name="Otillar R.P."/>
            <person name="Terry A.Y."/>
            <person name="Boore J.L."/>
            <person name="Grigoriev I.V."/>
            <person name="Lindberg D.R."/>
            <person name="Seaver E.C."/>
            <person name="Weisblat D.A."/>
            <person name="Putnam N.H."/>
            <person name="Rokhsar D.S."/>
        </authorList>
    </citation>
    <scope>NUCLEOTIDE SEQUENCE</scope>
</reference>
<sequence length="422" mass="48444">INRGISGVVRKCTEKVTGKKYAVKIVDLIGQKENDREVLEESTLREISILRMLANHPHIIELHDAFVGKTHILLVLELLVSKELFDILTEVVTFSETRTRVIMKQLLEAVEFIHSKTIAHRDIKAENILVDDNNNIKLSDFGFASTLKHDNEFTDLCGTFEYLSPELLKSQLYDNYQGYGRSVDMWACGTLMYTLLQGSSPFWAPERAQILKNILAAKYSFSNPRWNDYSYNAKDLVIRLLTVDPEVRLTAKEALKHPFFGLTQYQALSDVIMIILVSFLLLLLLLFLCAMLLCFLRLIPHAIIPVYQVSTDPYSVRSFRRLIDSGAFKIYGHWVNRDPTQSRDLLFENNRKMTARQYVVVCWCCLLVGVVCWCCLCCGCVGVVVACCCCGCLCVLVLLLLLFLMLIWMMWHDMWMKLINLQ</sequence>
<dbReference type="HOGENOM" id="CLU_000288_63_0_1"/>
<evidence type="ECO:0000256" key="2">
    <source>
        <dbReference type="ARBA" id="ARBA00012432"/>
    </source>
</evidence>
<evidence type="ECO:0000313" key="13">
    <source>
        <dbReference type="Proteomes" id="UP000015101"/>
    </source>
</evidence>
<dbReference type="GO" id="GO:0005516">
    <property type="term" value="F:calmodulin binding"/>
    <property type="evidence" value="ECO:0007669"/>
    <property type="project" value="InterPro"/>
</dbReference>
<evidence type="ECO:0000313" key="11">
    <source>
        <dbReference type="EMBL" id="ESO00678.1"/>
    </source>
</evidence>
<dbReference type="SUPFAM" id="SSF56112">
    <property type="entry name" value="Protein kinase-like (PK-like)"/>
    <property type="match status" value="1"/>
</dbReference>
<dbReference type="GO" id="GO:0005977">
    <property type="term" value="P:glycogen metabolic process"/>
    <property type="evidence" value="ECO:0000318"/>
    <property type="project" value="GO_Central"/>
</dbReference>
<feature type="transmembrane region" description="Helical" evidence="9">
    <location>
        <begin position="271"/>
        <end position="296"/>
    </location>
</feature>
<dbReference type="OrthoDB" id="419455at2759"/>
<organism evidence="12 13">
    <name type="scientific">Helobdella robusta</name>
    <name type="common">Californian leech</name>
    <dbReference type="NCBI Taxonomy" id="6412"/>
    <lineage>
        <taxon>Eukaryota</taxon>
        <taxon>Metazoa</taxon>
        <taxon>Spiralia</taxon>
        <taxon>Lophotrochozoa</taxon>
        <taxon>Annelida</taxon>
        <taxon>Clitellata</taxon>
        <taxon>Hirudinea</taxon>
        <taxon>Rhynchobdellida</taxon>
        <taxon>Glossiphoniidae</taxon>
        <taxon>Helobdella</taxon>
    </lineage>
</organism>
<dbReference type="InterPro" id="IPR000719">
    <property type="entry name" value="Prot_kinase_dom"/>
</dbReference>
<dbReference type="InterPro" id="IPR002291">
    <property type="entry name" value="Phosph_kin_gamma"/>
</dbReference>
<evidence type="ECO:0000259" key="10">
    <source>
        <dbReference type="PROSITE" id="PS50011"/>
    </source>
</evidence>
<evidence type="ECO:0000256" key="1">
    <source>
        <dbReference type="ARBA" id="ARBA00001674"/>
    </source>
</evidence>
<keyword evidence="7" id="KW-0119">Carbohydrate metabolism</keyword>
<dbReference type="FunFam" id="1.10.510.10:FF:001701">
    <property type="entry name" value="Phosphorylase kinase catalytic subunit gamma 2"/>
    <property type="match status" value="1"/>
</dbReference>
<dbReference type="GO" id="GO:0005524">
    <property type="term" value="F:ATP binding"/>
    <property type="evidence" value="ECO:0007669"/>
    <property type="project" value="InterPro"/>
</dbReference>
<reference evidence="12" key="3">
    <citation type="submission" date="2015-06" db="UniProtKB">
        <authorList>
            <consortium name="EnsemblMetazoa"/>
        </authorList>
    </citation>
    <scope>IDENTIFICATION</scope>
</reference>
<dbReference type="GO" id="GO:0005964">
    <property type="term" value="C:phosphorylase kinase complex"/>
    <property type="evidence" value="ECO:0000318"/>
    <property type="project" value="GO_Central"/>
</dbReference>